<dbReference type="PROSITE" id="PS01108">
    <property type="entry name" value="RIBOSOMAL_L24"/>
    <property type="match status" value="1"/>
</dbReference>
<evidence type="ECO:0000256" key="5">
    <source>
        <dbReference type="ARBA" id="ARBA00035357"/>
    </source>
</evidence>
<evidence type="ECO:0000259" key="7">
    <source>
        <dbReference type="Pfam" id="PF00467"/>
    </source>
</evidence>
<dbReference type="InterPro" id="IPR005824">
    <property type="entry name" value="KOW"/>
</dbReference>
<dbReference type="InterPro" id="IPR041988">
    <property type="entry name" value="Ribosomal_uL24_KOW"/>
</dbReference>
<dbReference type="GO" id="GO:0005840">
    <property type="term" value="C:ribosome"/>
    <property type="evidence" value="ECO:0007669"/>
    <property type="project" value="UniProtKB-KW"/>
</dbReference>
<protein>
    <recommendedName>
        <fullName evidence="4">Large ribosomal subunit protein uL24m</fullName>
    </recommendedName>
    <alternativeName>
        <fullName evidence="5">39S ribosomal protein L24, mitochondrial</fullName>
    </alternativeName>
</protein>
<evidence type="ECO:0000313" key="9">
    <source>
        <dbReference type="EMBL" id="JAA69909.1"/>
    </source>
</evidence>
<dbReference type="AlphaFoldDB" id="A0A0K8RHC9"/>
<dbReference type="GO" id="GO:0003735">
    <property type="term" value="F:structural constituent of ribosome"/>
    <property type="evidence" value="ECO:0007669"/>
    <property type="project" value="InterPro"/>
</dbReference>
<accession>A0A0K8RHC9</accession>
<evidence type="ECO:0000256" key="3">
    <source>
        <dbReference type="ARBA" id="ARBA00023274"/>
    </source>
</evidence>
<dbReference type="InterPro" id="IPR008991">
    <property type="entry name" value="Translation_prot_SH3-like_sf"/>
</dbReference>
<reference evidence="9" key="1">
    <citation type="submission" date="2012-12" db="EMBL/GenBank/DDBJ databases">
        <title>Identification and characterization of a phenylalanine ammonia-lyase gene family in Isatis indigotica Fort.</title>
        <authorList>
            <person name="Liu Q."/>
            <person name="Chen J."/>
            <person name="Zhou X."/>
            <person name="Di P."/>
            <person name="Xiao Y."/>
            <person name="Xuan H."/>
            <person name="Zhang L."/>
            <person name="Chen W."/>
        </authorList>
    </citation>
    <scope>NUCLEOTIDE SEQUENCE</scope>
    <source>
        <tissue evidence="9">Salivary gland</tissue>
    </source>
</reference>
<dbReference type="InterPro" id="IPR003256">
    <property type="entry name" value="Ribosomal_uL24"/>
</dbReference>
<dbReference type="GO" id="GO:1990904">
    <property type="term" value="C:ribonucleoprotein complex"/>
    <property type="evidence" value="ECO:0007669"/>
    <property type="project" value="UniProtKB-KW"/>
</dbReference>
<keyword evidence="2 6" id="KW-0689">Ribosomal protein</keyword>
<evidence type="ECO:0000259" key="8">
    <source>
        <dbReference type="Pfam" id="PF17136"/>
    </source>
</evidence>
<comment type="similarity">
    <text evidence="1 6">Belongs to the universal ribosomal protein uL24 family.</text>
</comment>
<dbReference type="InterPro" id="IPR005825">
    <property type="entry name" value="Ribosomal_uL24_CS"/>
</dbReference>
<dbReference type="InterPro" id="IPR014722">
    <property type="entry name" value="Rib_uL2_dom2"/>
</dbReference>
<organism evidence="9">
    <name type="scientific">Ixodes ricinus</name>
    <name type="common">Common tick</name>
    <name type="synonym">Acarus ricinus</name>
    <dbReference type="NCBI Taxonomy" id="34613"/>
    <lineage>
        <taxon>Eukaryota</taxon>
        <taxon>Metazoa</taxon>
        <taxon>Ecdysozoa</taxon>
        <taxon>Arthropoda</taxon>
        <taxon>Chelicerata</taxon>
        <taxon>Arachnida</taxon>
        <taxon>Acari</taxon>
        <taxon>Parasitiformes</taxon>
        <taxon>Ixodida</taxon>
        <taxon>Ixodoidea</taxon>
        <taxon>Ixodidae</taxon>
        <taxon>Ixodinae</taxon>
        <taxon>Ixodes</taxon>
    </lineage>
</organism>
<dbReference type="EMBL" id="GADI01003899">
    <property type="protein sequence ID" value="JAA69909.1"/>
    <property type="molecule type" value="mRNA"/>
</dbReference>
<dbReference type="Gene3D" id="2.30.30.30">
    <property type="match status" value="1"/>
</dbReference>
<dbReference type="Pfam" id="PF00467">
    <property type="entry name" value="KOW"/>
    <property type="match status" value="1"/>
</dbReference>
<dbReference type="GO" id="GO:0003723">
    <property type="term" value="F:RNA binding"/>
    <property type="evidence" value="ECO:0007669"/>
    <property type="project" value="InterPro"/>
</dbReference>
<dbReference type="HAMAP" id="MF_01326_B">
    <property type="entry name" value="Ribosomal_uL24_B"/>
    <property type="match status" value="1"/>
</dbReference>
<dbReference type="CDD" id="cd06089">
    <property type="entry name" value="KOW_RPL26"/>
    <property type="match status" value="1"/>
</dbReference>
<evidence type="ECO:0000256" key="4">
    <source>
        <dbReference type="ARBA" id="ARBA00035283"/>
    </source>
</evidence>
<keyword evidence="3 6" id="KW-0687">Ribonucleoprotein</keyword>
<dbReference type="InterPro" id="IPR057264">
    <property type="entry name" value="Ribosomal_uL24_C"/>
</dbReference>
<feature type="domain" description="Large ribosomal subunit protein uL24 C-terminal" evidence="8">
    <location>
        <begin position="121"/>
        <end position="183"/>
    </location>
</feature>
<evidence type="ECO:0000256" key="1">
    <source>
        <dbReference type="ARBA" id="ARBA00010618"/>
    </source>
</evidence>
<dbReference type="SUPFAM" id="SSF50104">
    <property type="entry name" value="Translation proteins SH3-like domain"/>
    <property type="match status" value="1"/>
</dbReference>
<sequence length="248" mass="29101">MRLTNVLRCASRLPKDYANLPESYVKRSMAMVEWRTPNAPQYQRKVIQRTRFHYNMSRPWTDGFKSVNMPGIKRRRIYVEPIDWTVFRGDRVEVLVGRDKGKQGIVNYIVKERNWVVVEGLNCYYKHTRSAGQVQVAKVEAPLLVTTQVALLDPTDNQPTKVEWRYTEDGKKVRVSVRTGRILPIPLMAQETIGTYKSKQTYFEQPKDTKAKDLEKITYVPKLMTFAQDIMEEMGIKEDRIPAKTYWY</sequence>
<name>A0A0K8RHC9_IXORI</name>
<dbReference type="GO" id="GO:0006412">
    <property type="term" value="P:translation"/>
    <property type="evidence" value="ECO:0007669"/>
    <property type="project" value="InterPro"/>
</dbReference>
<evidence type="ECO:0000256" key="6">
    <source>
        <dbReference type="RuleBase" id="RU003477"/>
    </source>
</evidence>
<dbReference type="NCBIfam" id="TIGR01079">
    <property type="entry name" value="rplX_bact"/>
    <property type="match status" value="1"/>
</dbReference>
<proteinExistence type="evidence at transcript level"/>
<evidence type="ECO:0000256" key="2">
    <source>
        <dbReference type="ARBA" id="ARBA00022980"/>
    </source>
</evidence>
<dbReference type="Pfam" id="PF17136">
    <property type="entry name" value="ribosomal_L24"/>
    <property type="match status" value="1"/>
</dbReference>
<dbReference type="PANTHER" id="PTHR12903">
    <property type="entry name" value="MITOCHONDRIAL RIBOSOMAL PROTEIN L24"/>
    <property type="match status" value="1"/>
</dbReference>
<feature type="domain" description="KOW" evidence="7">
    <location>
        <begin position="88"/>
        <end position="119"/>
    </location>
</feature>